<name>A0A450XPF0_9GAMM</name>
<dbReference type="EMBL" id="CAADFQ010000076">
    <property type="protein sequence ID" value="VFK34577.1"/>
    <property type="molecule type" value="Genomic_DNA"/>
</dbReference>
<protein>
    <submittedName>
        <fullName evidence="1">Uncharacterized protein</fullName>
    </submittedName>
</protein>
<dbReference type="AlphaFoldDB" id="A0A450XPF0"/>
<organism evidence="1">
    <name type="scientific">Candidatus Kentrum sp. MB</name>
    <dbReference type="NCBI Taxonomy" id="2138164"/>
    <lineage>
        <taxon>Bacteria</taxon>
        <taxon>Pseudomonadati</taxon>
        <taxon>Pseudomonadota</taxon>
        <taxon>Gammaproteobacteria</taxon>
        <taxon>Candidatus Kentrum</taxon>
    </lineage>
</organism>
<proteinExistence type="predicted"/>
<evidence type="ECO:0000313" key="1">
    <source>
        <dbReference type="EMBL" id="VFK31124.1"/>
    </source>
</evidence>
<accession>A0A450XPF0</accession>
<sequence>MWNDPIVEETRRLRDEYSARHSYNIHAIVEDLRQWEHEGFPMPANIHKTFQPTVLPVATLRQDEENPYLIGDI</sequence>
<reference evidence="1" key="1">
    <citation type="submission" date="2019-02" db="EMBL/GenBank/DDBJ databases">
        <authorList>
            <person name="Gruber-Vodicka R. H."/>
            <person name="Seah K. B. B."/>
        </authorList>
    </citation>
    <scope>NUCLEOTIDE SEQUENCE</scope>
    <source>
        <strain evidence="1">BECK_BZ197</strain>
        <strain evidence="2">BECK_BZ199</strain>
    </source>
</reference>
<gene>
    <name evidence="1" type="ORF">BECKMB1821G_GA0114241_107713</name>
    <name evidence="2" type="ORF">BECKMB1821I_GA0114274_107615</name>
</gene>
<evidence type="ECO:0000313" key="2">
    <source>
        <dbReference type="EMBL" id="VFK34577.1"/>
    </source>
</evidence>
<dbReference type="EMBL" id="CAADFO010000077">
    <property type="protein sequence ID" value="VFK31124.1"/>
    <property type="molecule type" value="Genomic_DNA"/>
</dbReference>